<reference evidence="3" key="1">
    <citation type="submission" date="2016-10" db="EMBL/GenBank/DDBJ databases">
        <authorList>
            <person name="Varghese N."/>
            <person name="Submissions S."/>
        </authorList>
    </citation>
    <scope>NUCLEOTIDE SEQUENCE [LARGE SCALE GENOMIC DNA]</scope>
    <source>
        <strain evidence="3">CGMCC 1.7738</strain>
    </source>
</reference>
<sequence length="77" mass="8897">MVEIALQWFFSIPLALFGALWMYRDAKSRRMETADMWAVGFFVAFFLLPFLGGILVFAFYLRKRNRGGGFAYSVPSE</sequence>
<evidence type="ECO:0000256" key="1">
    <source>
        <dbReference type="SAM" id="Phobius"/>
    </source>
</evidence>
<feature type="transmembrane region" description="Helical" evidence="1">
    <location>
        <begin position="6"/>
        <end position="24"/>
    </location>
</feature>
<dbReference type="EMBL" id="FOTC01000002">
    <property type="protein sequence ID" value="SFL01566.1"/>
    <property type="molecule type" value="Genomic_DNA"/>
</dbReference>
<keyword evidence="1" id="KW-1133">Transmembrane helix</keyword>
<feature type="transmembrane region" description="Helical" evidence="1">
    <location>
        <begin position="36"/>
        <end position="61"/>
    </location>
</feature>
<dbReference type="Proteomes" id="UP000199607">
    <property type="component" value="Unassembled WGS sequence"/>
</dbReference>
<dbReference type="STRING" id="553466.SAMN04487950_1957"/>
<accession>A0A1I4EB10</accession>
<keyword evidence="1" id="KW-0472">Membrane</keyword>
<organism evidence="2 3">
    <name type="scientific">Halogranum rubrum</name>
    <dbReference type="NCBI Taxonomy" id="553466"/>
    <lineage>
        <taxon>Archaea</taxon>
        <taxon>Methanobacteriati</taxon>
        <taxon>Methanobacteriota</taxon>
        <taxon>Stenosarchaea group</taxon>
        <taxon>Halobacteria</taxon>
        <taxon>Halobacteriales</taxon>
        <taxon>Haloferacaceae</taxon>
    </lineage>
</organism>
<evidence type="ECO:0000313" key="3">
    <source>
        <dbReference type="Proteomes" id="UP000199607"/>
    </source>
</evidence>
<dbReference type="AlphaFoldDB" id="A0A1I4EB10"/>
<keyword evidence="1" id="KW-0812">Transmembrane</keyword>
<name>A0A1I4EB10_9EURY</name>
<protein>
    <recommendedName>
        <fullName evidence="4">Phospholipase_D-nuclease N-terminal</fullName>
    </recommendedName>
</protein>
<evidence type="ECO:0008006" key="4">
    <source>
        <dbReference type="Google" id="ProtNLM"/>
    </source>
</evidence>
<keyword evidence="3" id="KW-1185">Reference proteome</keyword>
<evidence type="ECO:0000313" key="2">
    <source>
        <dbReference type="EMBL" id="SFL01566.1"/>
    </source>
</evidence>
<gene>
    <name evidence="2" type="ORF">SAMN04487950_1957</name>
</gene>
<proteinExistence type="predicted"/>